<dbReference type="AlphaFoldDB" id="A0A9W5WW54"/>
<evidence type="ECO:0000313" key="2">
    <source>
        <dbReference type="Proteomes" id="UP001057455"/>
    </source>
</evidence>
<organism evidence="1 2">
    <name type="scientific">Babesia ovis</name>
    <dbReference type="NCBI Taxonomy" id="5869"/>
    <lineage>
        <taxon>Eukaryota</taxon>
        <taxon>Sar</taxon>
        <taxon>Alveolata</taxon>
        <taxon>Apicomplexa</taxon>
        <taxon>Aconoidasida</taxon>
        <taxon>Piroplasmida</taxon>
        <taxon>Babesiidae</taxon>
        <taxon>Babesia</taxon>
    </lineage>
</organism>
<gene>
    <name evidence="1" type="ORF">BaOVIS_030370</name>
</gene>
<dbReference type="OrthoDB" id="365966at2759"/>
<proteinExistence type="predicted"/>
<evidence type="ECO:0000313" key="1">
    <source>
        <dbReference type="EMBL" id="GFE55633.1"/>
    </source>
</evidence>
<reference evidence="1" key="1">
    <citation type="submission" date="2019-12" db="EMBL/GenBank/DDBJ databases">
        <title>Genome sequence of Babesia ovis.</title>
        <authorList>
            <person name="Yamagishi J."/>
            <person name="Sevinc F."/>
            <person name="Xuan X."/>
        </authorList>
    </citation>
    <scope>NUCLEOTIDE SEQUENCE</scope>
    <source>
        <strain evidence="1">Selcuk</strain>
    </source>
</reference>
<sequence>MPCSTSCPNRGNGCAVAGQHEHIHLGSYTNHQAPGPLEITLRKADLTKEVLFNLTAESQISTGYMWITMGIYTEHEHATILGNQESFYGEQLTMEFMRDAMKKGMEAHGIAVTPFSIYSGGAISGTERIHGIPVGSGEISKAVLSVQNSIKEGNYYVHFGYVSAFRGQSISLIRELVIKILP</sequence>
<accession>A0A9W5WW54</accession>
<comment type="caution">
    <text evidence="1">The sequence shown here is derived from an EMBL/GenBank/DDBJ whole genome shotgun (WGS) entry which is preliminary data.</text>
</comment>
<dbReference type="Proteomes" id="UP001057455">
    <property type="component" value="Unassembled WGS sequence"/>
</dbReference>
<dbReference type="EMBL" id="BLIY01000023">
    <property type="protein sequence ID" value="GFE55633.1"/>
    <property type="molecule type" value="Genomic_DNA"/>
</dbReference>
<name>A0A9W5WW54_BABOV</name>
<protein>
    <submittedName>
        <fullName evidence="1">F0F1 ATP synthase subunit alpha, putative</fullName>
    </submittedName>
</protein>
<keyword evidence="2" id="KW-1185">Reference proteome</keyword>